<dbReference type="Proteomes" id="UP000190834">
    <property type="component" value="Unassembled WGS sequence"/>
</dbReference>
<evidence type="ECO:0008006" key="3">
    <source>
        <dbReference type="Google" id="ProtNLM"/>
    </source>
</evidence>
<dbReference type="EMBL" id="FUXB01000002">
    <property type="protein sequence ID" value="SJZ47903.1"/>
    <property type="molecule type" value="Genomic_DNA"/>
</dbReference>
<dbReference type="PANTHER" id="PTHR33747">
    <property type="entry name" value="UPF0225 PROTEIN SCO1677"/>
    <property type="match status" value="1"/>
</dbReference>
<dbReference type="PANTHER" id="PTHR33747:SF1">
    <property type="entry name" value="ADENYLATE CYCLASE-ASSOCIATED CAP C-TERMINAL DOMAIN-CONTAINING PROTEIN"/>
    <property type="match status" value="1"/>
</dbReference>
<evidence type="ECO:0000313" key="2">
    <source>
        <dbReference type="Proteomes" id="UP000190834"/>
    </source>
</evidence>
<organism evidence="1 2">
    <name type="scientific">Vibrio cincinnatiensis DSM 19608</name>
    <dbReference type="NCBI Taxonomy" id="1123491"/>
    <lineage>
        <taxon>Bacteria</taxon>
        <taxon>Pseudomonadati</taxon>
        <taxon>Pseudomonadota</taxon>
        <taxon>Gammaproteobacteria</taxon>
        <taxon>Vibrionales</taxon>
        <taxon>Vibrionaceae</taxon>
        <taxon>Vibrio</taxon>
    </lineage>
</organism>
<keyword evidence="2" id="KW-1185">Reference proteome</keyword>
<dbReference type="RefSeq" id="WP_078924814.1">
    <property type="nucleotide sequence ID" value="NZ_FUXB01000002.1"/>
</dbReference>
<proteinExistence type="predicted"/>
<accession>A0A1T4KZV8</accession>
<protein>
    <recommendedName>
        <fullName evidence="3">SEC-C motif-containing protein</fullName>
    </recommendedName>
</protein>
<dbReference type="Pfam" id="PF02810">
    <property type="entry name" value="SEC-C"/>
    <property type="match status" value="1"/>
</dbReference>
<dbReference type="STRING" id="1123491.SAMN02745782_00401"/>
<reference evidence="2" key="1">
    <citation type="submission" date="2017-02" db="EMBL/GenBank/DDBJ databases">
        <authorList>
            <person name="Varghese N."/>
            <person name="Submissions S."/>
        </authorList>
    </citation>
    <scope>NUCLEOTIDE SEQUENCE [LARGE SCALE GENOMIC DNA]</scope>
    <source>
        <strain evidence="2">DSM 19608</strain>
    </source>
</reference>
<name>A0A1T4KZV8_VIBCI</name>
<dbReference type="InterPro" id="IPR004027">
    <property type="entry name" value="SEC_C_motif"/>
</dbReference>
<dbReference type="Gene3D" id="3.10.450.50">
    <property type="match status" value="1"/>
</dbReference>
<sequence>MIYPLVNLSQLEVSESPLFIEGMVLAANFTVQPLDPKSWLSELFPDQADELEPIITQQIHAQYQKLKSNEYGLLHLLQTQAQSREEGLADFAEGFMTLWPQIEAQWASAPVSDGSYRMLQALLTTLMLAIDEEQTHEAMKAAGYDSLPTLSHMIDQLDLMVHEVALAADEQMVGAKAQHVNPYKSVGRNDPCPCESGKKFKQCCGQ</sequence>
<gene>
    <name evidence="1" type="ORF">SAMN02745782_00401</name>
</gene>
<evidence type="ECO:0000313" key="1">
    <source>
        <dbReference type="EMBL" id="SJZ47903.1"/>
    </source>
</evidence>
<dbReference type="OrthoDB" id="570299at2"/>
<dbReference type="AlphaFoldDB" id="A0A1T4KZV8"/>
<dbReference type="SUPFAM" id="SSF103642">
    <property type="entry name" value="Sec-C motif"/>
    <property type="match status" value="1"/>
</dbReference>
<dbReference type="GeneID" id="70583382"/>